<dbReference type="GO" id="GO:0043015">
    <property type="term" value="F:gamma-tubulin binding"/>
    <property type="evidence" value="ECO:0007669"/>
    <property type="project" value="InterPro"/>
</dbReference>
<dbReference type="InterPro" id="IPR041470">
    <property type="entry name" value="GCP_N"/>
</dbReference>
<dbReference type="GO" id="GO:0051011">
    <property type="term" value="F:microtubule minus-end binding"/>
    <property type="evidence" value="ECO:0007669"/>
    <property type="project" value="TreeGrafter"/>
</dbReference>
<comment type="similarity">
    <text evidence="1 5">Belongs to the TUBGCP family.</text>
</comment>
<dbReference type="AlphaFoldDB" id="A0A818MQQ3"/>
<reference evidence="9" key="1">
    <citation type="submission" date="2021-02" db="EMBL/GenBank/DDBJ databases">
        <authorList>
            <person name="Nowell W R."/>
        </authorList>
    </citation>
    <scope>NUCLEOTIDE SEQUENCE</scope>
</reference>
<dbReference type="Proteomes" id="UP000663851">
    <property type="component" value="Unassembled WGS sequence"/>
</dbReference>
<evidence type="ECO:0000259" key="8">
    <source>
        <dbReference type="Pfam" id="PF17681"/>
    </source>
</evidence>
<dbReference type="GO" id="GO:0051225">
    <property type="term" value="P:spindle assembly"/>
    <property type="evidence" value="ECO:0007669"/>
    <property type="project" value="TreeGrafter"/>
</dbReference>
<keyword evidence="2 5" id="KW-0963">Cytoplasm</keyword>
<evidence type="ECO:0000256" key="3">
    <source>
        <dbReference type="ARBA" id="ARBA00022701"/>
    </source>
</evidence>
<name>A0A818MQQ3_9BILA</name>
<dbReference type="EMBL" id="CAJNYD010004352">
    <property type="protein sequence ID" value="CAF3593655.1"/>
    <property type="molecule type" value="Genomic_DNA"/>
</dbReference>
<evidence type="ECO:0000256" key="6">
    <source>
        <dbReference type="SAM" id="MobiDB-lite"/>
    </source>
</evidence>
<organism evidence="9 11">
    <name type="scientific">Rotaria socialis</name>
    <dbReference type="NCBI Taxonomy" id="392032"/>
    <lineage>
        <taxon>Eukaryota</taxon>
        <taxon>Metazoa</taxon>
        <taxon>Spiralia</taxon>
        <taxon>Gnathifera</taxon>
        <taxon>Rotifera</taxon>
        <taxon>Eurotatoria</taxon>
        <taxon>Bdelloidea</taxon>
        <taxon>Philodinida</taxon>
        <taxon>Philodinidae</taxon>
        <taxon>Rotaria</taxon>
    </lineage>
</organism>
<dbReference type="InterPro" id="IPR007259">
    <property type="entry name" value="GCP"/>
</dbReference>
<gene>
    <name evidence="10" type="ORF">HFQ381_LOCUS17255</name>
    <name evidence="9" type="ORF">LUA448_LOCUS30069</name>
</gene>
<dbReference type="PANTHER" id="PTHR19302">
    <property type="entry name" value="GAMMA TUBULIN COMPLEX PROTEIN"/>
    <property type="match status" value="1"/>
</dbReference>
<dbReference type="GO" id="GO:0000930">
    <property type="term" value="C:gamma-tubulin complex"/>
    <property type="evidence" value="ECO:0007669"/>
    <property type="project" value="TreeGrafter"/>
</dbReference>
<dbReference type="InterPro" id="IPR040457">
    <property type="entry name" value="GCP_C"/>
</dbReference>
<evidence type="ECO:0000256" key="2">
    <source>
        <dbReference type="ARBA" id="ARBA00022490"/>
    </source>
</evidence>
<dbReference type="GO" id="GO:0005874">
    <property type="term" value="C:microtubule"/>
    <property type="evidence" value="ECO:0007669"/>
    <property type="project" value="UniProtKB-KW"/>
</dbReference>
<sequence>MSNFLKSIQPTLNEIVYDITGLALSDRFNPYKKLFEDSIVHRSNINIEKCKVEKNYQGLKEKYIIHAQDKKADLLQFLVKRFNNRPILDHSPESEFHQACLQLIISLAQRPLEVKLDNFSDLVQEQIEEATFDWPAYLLGNQNEQLVASIDWNEEESIDENDDDDDGNHNKLDSTYLQNNDSEEVHIESKLIDDIEQQNYSVLDREIISSYWHQTLSDGVSPSLRDFALFWDQTMIKTTHLAYRVNSQTLTEYILIRETLWLLMDSTQLHIYAIDENNQMRIADFVRLCDVTPVAIQDCLEKFTKLSNQLRLANQFLKDTHHSCRTLSSFAQALQEQMNLIRFQLADVERNCLKQSCTYTVLSFHEELDSLGIISKGICIERIFDQISFYNNKSNYDLTLELIHVLYKNLLMSEMINNLIFFNFLLPLFISSCRTYLEIIQNWLVNGFIDDHFDEFFIKRKADIHVESIDFWQLSYTEQVENASLIPKWLACIVPSLVKAGKCAEILKSNGVLRNNEESQSFVGEFSKYLQEHFNLKNISWNPLSLLNKSEATHNIKTLHNQFISFQLPFDDDDDKKNSFLALAFNHMETPKRSLLDINRQQLSLASDINQLTTIECILQNFSQEILLTRSNQLIDQLTNDILNRMKYLKHIEYIRDFFLFENGSFMHQFALRLYSKLSQAIHERLDAFSVLVSFDSTLTMFGLDKVTYPLSVIYQSSNTPSTIQKYIIQNVELKYDLPKELFIIIKPEQMEIYQKCFAFVLQVKQAKYVLDQLVFSEFRLKSRLRNQRLYRHQSYHLHHEMFLLRARLLHAVNAVNNFVLITFHTAGEQFVEKHSNKSIDIESMIMFHEKFLTALSIGSLLQPKQQAIRDHLMKLFEIVTIFARRWQLGFDSIKMEHITKLKTEFNQTKQFISIVLKPFLPRMIDSPLRALACSLQDDFYSNV</sequence>
<feature type="domain" description="Gamma tubulin complex component protein N-terminal" evidence="8">
    <location>
        <begin position="256"/>
        <end position="533"/>
    </location>
</feature>
<accession>A0A818MQQ3</accession>
<feature type="domain" description="Gamma tubulin complex component C-terminal" evidence="7">
    <location>
        <begin position="650"/>
        <end position="891"/>
    </location>
</feature>
<dbReference type="GO" id="GO:0000922">
    <property type="term" value="C:spindle pole"/>
    <property type="evidence" value="ECO:0007669"/>
    <property type="project" value="InterPro"/>
</dbReference>
<keyword evidence="4 5" id="KW-0206">Cytoskeleton</keyword>
<comment type="caution">
    <text evidence="9">The sequence shown here is derived from an EMBL/GenBank/DDBJ whole genome shotgun (WGS) entry which is preliminary data.</text>
</comment>
<dbReference type="GO" id="GO:0000278">
    <property type="term" value="P:mitotic cell cycle"/>
    <property type="evidence" value="ECO:0007669"/>
    <property type="project" value="TreeGrafter"/>
</dbReference>
<proteinExistence type="inferred from homology"/>
<dbReference type="Pfam" id="PF04130">
    <property type="entry name" value="GCP_C_terminal"/>
    <property type="match status" value="1"/>
</dbReference>
<feature type="compositionally biased region" description="Acidic residues" evidence="6">
    <location>
        <begin position="157"/>
        <end position="166"/>
    </location>
</feature>
<dbReference type="Pfam" id="PF17681">
    <property type="entry name" value="GCP_N_terminal"/>
    <property type="match status" value="1"/>
</dbReference>
<evidence type="ECO:0000256" key="4">
    <source>
        <dbReference type="ARBA" id="ARBA00023212"/>
    </source>
</evidence>
<dbReference type="Proteomes" id="UP000663833">
    <property type="component" value="Unassembled WGS sequence"/>
</dbReference>
<dbReference type="InterPro" id="IPR042241">
    <property type="entry name" value="GCP_C_sf"/>
</dbReference>
<evidence type="ECO:0000259" key="7">
    <source>
        <dbReference type="Pfam" id="PF04130"/>
    </source>
</evidence>
<comment type="subcellular location">
    <subcellularLocation>
        <location evidence="5">Cytoplasm</location>
        <location evidence="5">Cytoskeleton</location>
        <location evidence="5">Microtubule organizing center</location>
    </subcellularLocation>
</comment>
<dbReference type="PANTHER" id="PTHR19302:SF33">
    <property type="entry name" value="GAMMA-TUBULIN COMPLEX COMPONENT 5"/>
    <property type="match status" value="1"/>
</dbReference>
<dbReference type="Gene3D" id="1.20.120.1900">
    <property type="entry name" value="Gamma-tubulin complex, C-terminal domain"/>
    <property type="match status" value="1"/>
</dbReference>
<dbReference type="EMBL" id="CAJOBO010001271">
    <property type="protein sequence ID" value="CAF4358985.1"/>
    <property type="molecule type" value="Genomic_DNA"/>
</dbReference>
<dbReference type="GO" id="GO:0007020">
    <property type="term" value="P:microtubule nucleation"/>
    <property type="evidence" value="ECO:0007669"/>
    <property type="project" value="InterPro"/>
</dbReference>
<dbReference type="GO" id="GO:0051321">
    <property type="term" value="P:meiotic cell cycle"/>
    <property type="evidence" value="ECO:0007669"/>
    <property type="project" value="TreeGrafter"/>
</dbReference>
<dbReference type="GO" id="GO:0031122">
    <property type="term" value="P:cytoplasmic microtubule organization"/>
    <property type="evidence" value="ECO:0007669"/>
    <property type="project" value="TreeGrafter"/>
</dbReference>
<evidence type="ECO:0000313" key="9">
    <source>
        <dbReference type="EMBL" id="CAF3593655.1"/>
    </source>
</evidence>
<evidence type="ECO:0000256" key="5">
    <source>
        <dbReference type="RuleBase" id="RU363050"/>
    </source>
</evidence>
<protein>
    <recommendedName>
        <fullName evidence="5">Gamma-tubulin complex component</fullName>
    </recommendedName>
</protein>
<evidence type="ECO:0000256" key="1">
    <source>
        <dbReference type="ARBA" id="ARBA00010337"/>
    </source>
</evidence>
<evidence type="ECO:0000313" key="11">
    <source>
        <dbReference type="Proteomes" id="UP000663833"/>
    </source>
</evidence>
<evidence type="ECO:0000313" key="10">
    <source>
        <dbReference type="EMBL" id="CAF4358985.1"/>
    </source>
</evidence>
<keyword evidence="3 5" id="KW-0493">Microtubule</keyword>
<feature type="region of interest" description="Disordered" evidence="6">
    <location>
        <begin position="157"/>
        <end position="178"/>
    </location>
</feature>